<dbReference type="Ensembl" id="ENSCSAVT00000015972.1">
    <property type="protein sequence ID" value="ENSCSAVP00000015793.1"/>
    <property type="gene ID" value="ENSCSAVG00000009283.1"/>
</dbReference>
<feature type="region of interest" description="Disordered" evidence="1">
    <location>
        <begin position="18"/>
        <end position="38"/>
    </location>
</feature>
<reference evidence="2" key="3">
    <citation type="submission" date="2025-09" db="UniProtKB">
        <authorList>
            <consortium name="Ensembl"/>
        </authorList>
    </citation>
    <scope>IDENTIFICATION</scope>
</reference>
<dbReference type="InParanoid" id="H2ZDX7"/>
<accession>H2ZDX7</accession>
<dbReference type="Proteomes" id="UP000007875">
    <property type="component" value="Unassembled WGS sequence"/>
</dbReference>
<keyword evidence="3" id="KW-1185">Reference proteome</keyword>
<name>H2ZDX7_CIOSA</name>
<dbReference type="AlphaFoldDB" id="H2ZDX7"/>
<evidence type="ECO:0000313" key="2">
    <source>
        <dbReference type="Ensembl" id="ENSCSAVP00000015793.1"/>
    </source>
</evidence>
<sequence length="120" mass="13030">MNFNSDLSKSYPFYPIPGLSELSEESGHPSSNVNHPLHHTTRHEAATRILNTPDAAFVSQIVDAFSATPNEHLNPAQQSGCIDGINPSPLLQAVLAPNPYDHRNTTMGLPAHMPPMNLLP</sequence>
<organism evidence="2 3">
    <name type="scientific">Ciona savignyi</name>
    <name type="common">Pacific transparent sea squirt</name>
    <dbReference type="NCBI Taxonomy" id="51511"/>
    <lineage>
        <taxon>Eukaryota</taxon>
        <taxon>Metazoa</taxon>
        <taxon>Chordata</taxon>
        <taxon>Tunicata</taxon>
        <taxon>Ascidiacea</taxon>
        <taxon>Phlebobranchia</taxon>
        <taxon>Cionidae</taxon>
        <taxon>Ciona</taxon>
    </lineage>
</organism>
<dbReference type="HOGENOM" id="CLU_2054915_0_0_1"/>
<reference evidence="3" key="1">
    <citation type="submission" date="2003-08" db="EMBL/GenBank/DDBJ databases">
        <authorList>
            <person name="Birren B."/>
            <person name="Nusbaum C."/>
            <person name="Abebe A."/>
            <person name="Abouelleil A."/>
            <person name="Adekoya E."/>
            <person name="Ait-zahra M."/>
            <person name="Allen N."/>
            <person name="Allen T."/>
            <person name="An P."/>
            <person name="Anderson M."/>
            <person name="Anderson S."/>
            <person name="Arachchi H."/>
            <person name="Armbruster J."/>
            <person name="Bachantsang P."/>
            <person name="Baldwin J."/>
            <person name="Barry A."/>
            <person name="Bayul T."/>
            <person name="Blitshsteyn B."/>
            <person name="Bloom T."/>
            <person name="Blye J."/>
            <person name="Boguslavskiy L."/>
            <person name="Borowsky M."/>
            <person name="Boukhgalter B."/>
            <person name="Brunache A."/>
            <person name="Butler J."/>
            <person name="Calixte N."/>
            <person name="Calvo S."/>
            <person name="Camarata J."/>
            <person name="Campo K."/>
            <person name="Chang J."/>
            <person name="Cheshatsang Y."/>
            <person name="Citroen M."/>
            <person name="Collymore A."/>
            <person name="Considine T."/>
            <person name="Cook A."/>
            <person name="Cooke P."/>
            <person name="Corum B."/>
            <person name="Cuomo C."/>
            <person name="David R."/>
            <person name="Dawoe T."/>
            <person name="Degray S."/>
            <person name="Dodge S."/>
            <person name="Dooley K."/>
            <person name="Dorje P."/>
            <person name="Dorjee K."/>
            <person name="Dorris L."/>
            <person name="Duffey N."/>
            <person name="Dupes A."/>
            <person name="Elkins T."/>
            <person name="Engels R."/>
            <person name="Erickson J."/>
            <person name="Farina A."/>
            <person name="Faro S."/>
            <person name="Ferreira P."/>
            <person name="Fischer H."/>
            <person name="Fitzgerald M."/>
            <person name="Foley K."/>
            <person name="Gage D."/>
            <person name="Galagan J."/>
            <person name="Gearin G."/>
            <person name="Gnerre S."/>
            <person name="Gnirke A."/>
            <person name="Goyette A."/>
            <person name="Graham J."/>
            <person name="Grandbois E."/>
            <person name="Gyaltsen K."/>
            <person name="Hafez N."/>
            <person name="Hagopian D."/>
            <person name="Hagos B."/>
            <person name="Hall J."/>
            <person name="Hatcher B."/>
            <person name="Heller A."/>
            <person name="Higgins H."/>
            <person name="Honan T."/>
            <person name="Horn A."/>
            <person name="Houde N."/>
            <person name="Hughes L."/>
            <person name="Hulme W."/>
            <person name="Husby E."/>
            <person name="Iliev I."/>
            <person name="Jaffe D."/>
            <person name="Jones C."/>
            <person name="Kamal M."/>
            <person name="Kamat A."/>
            <person name="Kamvysselis M."/>
            <person name="Karlsson E."/>
            <person name="Kells C."/>
            <person name="Kieu A."/>
            <person name="Kisner P."/>
            <person name="Kodira C."/>
            <person name="Kulbokas E."/>
            <person name="Labutti K."/>
            <person name="Lama D."/>
            <person name="Landers T."/>
            <person name="Leger J."/>
            <person name="Levine S."/>
            <person name="Lewis D."/>
            <person name="Lewis T."/>
            <person name="Lindblad-toh K."/>
            <person name="Liu X."/>
            <person name="Lokyitsang T."/>
            <person name="Lokyitsang Y."/>
            <person name="Lucien O."/>
            <person name="Lui A."/>
            <person name="Ma L.J."/>
            <person name="Mabbitt R."/>
            <person name="Macdonald J."/>
            <person name="Maclean C."/>
            <person name="Major J."/>
            <person name="Manning J."/>
            <person name="Marabella R."/>
            <person name="Maru K."/>
            <person name="Matthews C."/>
            <person name="Mauceli E."/>
            <person name="Mccarthy M."/>
            <person name="Mcdonough S."/>
            <person name="Mcghee T."/>
            <person name="Meldrim J."/>
            <person name="Meneus L."/>
            <person name="Mesirov J."/>
            <person name="Mihalev A."/>
            <person name="Mihova T."/>
            <person name="Mikkelsen T."/>
            <person name="Mlenga V."/>
            <person name="Moru K."/>
            <person name="Mozes J."/>
            <person name="Mulrain L."/>
            <person name="Munson G."/>
            <person name="Naylor J."/>
            <person name="Newes C."/>
            <person name="Nguyen C."/>
            <person name="Nguyen N."/>
            <person name="Nguyen T."/>
            <person name="Nicol R."/>
            <person name="Nielsen C."/>
            <person name="Nizzari M."/>
            <person name="Norbu C."/>
            <person name="Norbu N."/>
            <person name="O'donnell P."/>
            <person name="Okoawo O."/>
            <person name="O'leary S."/>
            <person name="Omotosho B."/>
            <person name="O'neill K."/>
            <person name="Osman S."/>
            <person name="Parker S."/>
            <person name="Perrin D."/>
            <person name="Phunkhang P."/>
            <person name="Piqani B."/>
            <person name="Purcell S."/>
            <person name="Rachupka T."/>
            <person name="Ramasamy U."/>
            <person name="Rameau R."/>
            <person name="Ray V."/>
            <person name="Raymond C."/>
            <person name="Retta R."/>
            <person name="Richardson S."/>
            <person name="Rise C."/>
            <person name="Rodriguez J."/>
            <person name="Rogers J."/>
            <person name="Rogov P."/>
            <person name="Rutman M."/>
            <person name="Schupbach R."/>
            <person name="Seaman C."/>
            <person name="Settipalli S."/>
            <person name="Sharpe T."/>
            <person name="Sheridan J."/>
            <person name="Sherpa N."/>
            <person name="Shi J."/>
            <person name="Smirnov S."/>
            <person name="Smith C."/>
            <person name="Sougnez C."/>
            <person name="Spencer B."/>
            <person name="Stalker J."/>
            <person name="Stange-thomann N."/>
            <person name="Stavropoulos S."/>
            <person name="Stetson K."/>
            <person name="Stone C."/>
            <person name="Stone S."/>
            <person name="Stubbs M."/>
            <person name="Talamas J."/>
            <person name="Tchuinga P."/>
            <person name="Tenzing P."/>
            <person name="Tesfaye S."/>
            <person name="Theodore J."/>
            <person name="Thoulutsang Y."/>
            <person name="Topham K."/>
            <person name="Towey S."/>
            <person name="Tsamla T."/>
            <person name="Tsomo N."/>
            <person name="Vallee D."/>
            <person name="Vassiliev H."/>
            <person name="Venkataraman V."/>
            <person name="Vinson J."/>
            <person name="Vo A."/>
            <person name="Wade C."/>
            <person name="Wang S."/>
            <person name="Wangchuk T."/>
            <person name="Wangdi T."/>
            <person name="Whittaker C."/>
            <person name="Wilkinson J."/>
            <person name="Wu Y."/>
            <person name="Wyman D."/>
            <person name="Yadav S."/>
            <person name="Yang S."/>
            <person name="Yang X."/>
            <person name="Yeager S."/>
            <person name="Yee E."/>
            <person name="Young G."/>
            <person name="Zainoun J."/>
            <person name="Zembeck L."/>
            <person name="Zimmer A."/>
            <person name="Zody M."/>
            <person name="Lander E."/>
        </authorList>
    </citation>
    <scope>NUCLEOTIDE SEQUENCE [LARGE SCALE GENOMIC DNA]</scope>
</reference>
<reference evidence="2" key="2">
    <citation type="submission" date="2025-08" db="UniProtKB">
        <authorList>
            <consortium name="Ensembl"/>
        </authorList>
    </citation>
    <scope>IDENTIFICATION</scope>
</reference>
<evidence type="ECO:0000256" key="1">
    <source>
        <dbReference type="SAM" id="MobiDB-lite"/>
    </source>
</evidence>
<protein>
    <submittedName>
        <fullName evidence="2">Uncharacterized protein</fullName>
    </submittedName>
</protein>
<dbReference type="GeneTree" id="ENSGT00660000097410"/>
<evidence type="ECO:0000313" key="3">
    <source>
        <dbReference type="Proteomes" id="UP000007875"/>
    </source>
</evidence>
<proteinExistence type="predicted"/>